<dbReference type="OrthoDB" id="2692326at2759"/>
<sequence>MPESSWPPVDNSSVAPWSAFCTSRISILDGVTAYSDETTLQSSRVKLDQELEALRVSMHTIQSRRNALAPITRLHPEILAHIFSFLAAEEIPRKIIRRFRPRGFPAPSPILRLGWMRVTHVCQAWRKAALDTPSLWGIDVDSMRDCTSERLRRSKQAPLVVRYFQATDRLAPEEQDVLKSLLSQTHRARELELTCSPDHVTKNMANLLTVRAPLLESFVYSAPMYPAGASCILPANIFAANAPRLRKLMLADAKLPLQSPLYDNLTHLAMNTREHNPVSGLAFSRDELLGLLRRTLNLETLELAYSIPAGGSTFADASMVVDDPMQSSTDLAYSSPMRVSLPSIKKIKLCGEPADCLWISEHMDIPAEAALHLHCTERQPADQDHLSARAALV</sequence>
<keyword evidence="3" id="KW-1185">Reference proteome</keyword>
<feature type="non-terminal residue" evidence="2">
    <location>
        <position position="393"/>
    </location>
</feature>
<reference evidence="2 3" key="1">
    <citation type="submission" date="2019-02" db="EMBL/GenBank/DDBJ databases">
        <title>Genome sequencing of the rare red list fungi Hericium alpestre (H. flagellum).</title>
        <authorList>
            <person name="Buettner E."/>
            <person name="Kellner H."/>
        </authorList>
    </citation>
    <scope>NUCLEOTIDE SEQUENCE [LARGE SCALE GENOMIC DNA]</scope>
    <source>
        <strain evidence="2 3">DSM 108284</strain>
    </source>
</reference>
<evidence type="ECO:0000259" key="1">
    <source>
        <dbReference type="Pfam" id="PF12937"/>
    </source>
</evidence>
<evidence type="ECO:0000313" key="3">
    <source>
        <dbReference type="Proteomes" id="UP000298061"/>
    </source>
</evidence>
<organism evidence="2 3">
    <name type="scientific">Hericium alpestre</name>
    <dbReference type="NCBI Taxonomy" id="135208"/>
    <lineage>
        <taxon>Eukaryota</taxon>
        <taxon>Fungi</taxon>
        <taxon>Dikarya</taxon>
        <taxon>Basidiomycota</taxon>
        <taxon>Agaricomycotina</taxon>
        <taxon>Agaricomycetes</taxon>
        <taxon>Russulales</taxon>
        <taxon>Hericiaceae</taxon>
        <taxon>Hericium</taxon>
    </lineage>
</organism>
<dbReference type="Proteomes" id="UP000298061">
    <property type="component" value="Unassembled WGS sequence"/>
</dbReference>
<feature type="domain" description="F-box" evidence="1">
    <location>
        <begin position="76"/>
        <end position="136"/>
    </location>
</feature>
<dbReference type="InterPro" id="IPR001810">
    <property type="entry name" value="F-box_dom"/>
</dbReference>
<dbReference type="Gene3D" id="1.20.1280.50">
    <property type="match status" value="1"/>
</dbReference>
<name>A0A4Y9ZF76_9AGAM</name>
<proteinExistence type="predicted"/>
<evidence type="ECO:0000313" key="2">
    <source>
        <dbReference type="EMBL" id="TFY73114.1"/>
    </source>
</evidence>
<dbReference type="AlphaFoldDB" id="A0A4Y9ZF76"/>
<dbReference type="EMBL" id="SFCI01003290">
    <property type="protein sequence ID" value="TFY73114.1"/>
    <property type="molecule type" value="Genomic_DNA"/>
</dbReference>
<dbReference type="Pfam" id="PF12937">
    <property type="entry name" value="F-box-like"/>
    <property type="match status" value="1"/>
</dbReference>
<accession>A0A4Y9ZF76</accession>
<gene>
    <name evidence="2" type="ORF">EWM64_g10898</name>
</gene>
<comment type="caution">
    <text evidence="2">The sequence shown here is derived from an EMBL/GenBank/DDBJ whole genome shotgun (WGS) entry which is preliminary data.</text>
</comment>
<protein>
    <recommendedName>
        <fullName evidence="1">F-box domain-containing protein</fullName>
    </recommendedName>
</protein>